<dbReference type="AlphaFoldDB" id="A0A8A7KEZ2"/>
<dbReference type="Pfam" id="PF14107">
    <property type="entry name" value="DUF4280"/>
    <property type="match status" value="1"/>
</dbReference>
<evidence type="ECO:0000313" key="3">
    <source>
        <dbReference type="Proteomes" id="UP000665020"/>
    </source>
</evidence>
<proteinExistence type="predicted"/>
<reference evidence="2" key="1">
    <citation type="submission" date="2019-12" db="EMBL/GenBank/DDBJ databases">
        <authorList>
            <person name="zhang j."/>
            <person name="sun C.M."/>
        </authorList>
    </citation>
    <scope>NUCLEOTIDE SEQUENCE</scope>
    <source>
        <strain evidence="2">NS-1</strain>
    </source>
</reference>
<sequence>MMGEDYFSFDLKKNIDFLRDDESENRECKIKLGHDFLGKGIKPSKGDSIDYEDCYGNRYDLRDNNDLYISSNNESDNKLHELVIKKFEDGDYGIWLVKKAPYYYQDGMIVNYFTLEEAAVGDINAIEANSYLQEENRLMDDFLWVYQGDDIIFPSELKENEGEQGQGSSEQKSGQAVSAAQGDDSPDEGSNGAKESKADGEIDEVGKGGKLFVCHGAVLKCSKGTAPCVFNVADKAQVYIMGKPVATVDDNKRSNMPSFATCKRHDSPPCTPKPTGKWKSGKDSVVIKGKTVLLETSTIKCAYGGTIKIINPGQQLVKE</sequence>
<gene>
    <name evidence="2" type="ORF">GM661_12120</name>
</gene>
<dbReference type="Gene3D" id="2.60.200.60">
    <property type="match status" value="1"/>
</dbReference>
<dbReference type="Proteomes" id="UP000665020">
    <property type="component" value="Chromosome"/>
</dbReference>
<evidence type="ECO:0000313" key="2">
    <source>
        <dbReference type="EMBL" id="QTL98655.1"/>
    </source>
</evidence>
<feature type="compositionally biased region" description="Low complexity" evidence="1">
    <location>
        <begin position="166"/>
        <end position="175"/>
    </location>
</feature>
<name>A0A8A7KEZ2_9FIRM</name>
<protein>
    <submittedName>
        <fullName evidence="2">DUF4280 domain-containing protein</fullName>
    </submittedName>
</protein>
<accession>A0A8A7KEZ2</accession>
<feature type="region of interest" description="Disordered" evidence="1">
    <location>
        <begin position="159"/>
        <end position="201"/>
    </location>
</feature>
<keyword evidence="3" id="KW-1185">Reference proteome</keyword>
<evidence type="ECO:0000256" key="1">
    <source>
        <dbReference type="SAM" id="MobiDB-lite"/>
    </source>
</evidence>
<organism evidence="2 3">
    <name type="scientific">Iocasia fonsfrigidae</name>
    <dbReference type="NCBI Taxonomy" id="2682810"/>
    <lineage>
        <taxon>Bacteria</taxon>
        <taxon>Bacillati</taxon>
        <taxon>Bacillota</taxon>
        <taxon>Clostridia</taxon>
        <taxon>Halanaerobiales</taxon>
        <taxon>Halanaerobiaceae</taxon>
        <taxon>Iocasia</taxon>
    </lineage>
</organism>
<dbReference type="InterPro" id="IPR025460">
    <property type="entry name" value="DUF4280"/>
</dbReference>
<dbReference type="EMBL" id="CP046640">
    <property type="protein sequence ID" value="QTL98655.1"/>
    <property type="molecule type" value="Genomic_DNA"/>
</dbReference>
<dbReference type="KEGG" id="ifn:GM661_12120"/>